<sequence length="637" mass="70899">MAAQPDAGAASSSHMMKTTKRGRPFLKDTLDLFATLVVSLELQTNRQFFRNFPNSFLTDDAARNLAQLKFSQSNRGPDPREPSRIVTTTTTTTFSMTRDMAKAMCQHFMDARLIENAADPTSNLFKDRGVYTLTPKGLHVLERFMSKNGINGDHLSHVFTSQPICMKLLHLERRSVDDEIIVSHGVITALFRRFVGRAPNYHPDNIDSLDAFQKYHERSKGIGLMDVTERASGGKPATTHKCCFAAVAALEWLCDFTSVIGREEAAEMAAQFVRYGLITLVSDKRRNNDSAIIFTVRGAAGGPNSTIAQHGEFRCTAKAIYKITEEGRRLARWDHPDGARDSPNSSTAGLSTNVRSSEETGEGSGEGKSAGDAKLHRRISMQGGLADAEKKGHKENNTERLKHIIEEPQLRALFREFLRANFCEENLSFYLDVQDFKRKFNITSSAVAAGPQARNPNPKVTPGQAAMERHHESLIQMAFVIYNTYLAPSSQCELNIDHGLRNELSGYLNDVITNLTGKAFQGRVEMEQANAFNATQLQTMIRLYERIQTHVFRLMATDSVPKFIKTPRFLALRIKLRDDEDTSLDEFPLMSSNASTPSVPPGLTEDEEVGGAYVTVSQRAAAAMERPQNSERSQPHS</sequence>
<organism evidence="1 2">
    <name type="scientific">Phlebia brevispora</name>
    <dbReference type="NCBI Taxonomy" id="194682"/>
    <lineage>
        <taxon>Eukaryota</taxon>
        <taxon>Fungi</taxon>
        <taxon>Dikarya</taxon>
        <taxon>Basidiomycota</taxon>
        <taxon>Agaricomycotina</taxon>
        <taxon>Agaricomycetes</taxon>
        <taxon>Polyporales</taxon>
        <taxon>Meruliaceae</taxon>
        <taxon>Phlebia</taxon>
    </lineage>
</organism>
<keyword evidence="2" id="KW-1185">Reference proteome</keyword>
<comment type="caution">
    <text evidence="1">The sequence shown here is derived from an EMBL/GenBank/DDBJ whole genome shotgun (WGS) entry which is preliminary data.</text>
</comment>
<accession>A0ACC1RNI5</accession>
<name>A0ACC1RNI5_9APHY</name>
<proteinExistence type="predicted"/>
<gene>
    <name evidence="1" type="ORF">NM688_g8735</name>
</gene>
<evidence type="ECO:0000313" key="1">
    <source>
        <dbReference type="EMBL" id="KAJ3523409.1"/>
    </source>
</evidence>
<protein>
    <submittedName>
        <fullName evidence="1">Uncharacterized protein</fullName>
    </submittedName>
</protein>
<evidence type="ECO:0000313" key="2">
    <source>
        <dbReference type="Proteomes" id="UP001148662"/>
    </source>
</evidence>
<reference evidence="1" key="1">
    <citation type="submission" date="2022-07" db="EMBL/GenBank/DDBJ databases">
        <title>Genome Sequence of Phlebia brevispora.</title>
        <authorList>
            <person name="Buettner E."/>
        </authorList>
    </citation>
    <scope>NUCLEOTIDE SEQUENCE</scope>
    <source>
        <strain evidence="1">MPL23</strain>
    </source>
</reference>
<dbReference type="EMBL" id="JANHOG010002440">
    <property type="protein sequence ID" value="KAJ3523409.1"/>
    <property type="molecule type" value="Genomic_DNA"/>
</dbReference>
<dbReference type="Proteomes" id="UP001148662">
    <property type="component" value="Unassembled WGS sequence"/>
</dbReference>